<name>A0A2N0PVC3_9GLOM</name>
<accession>A0A2N0PVC3</accession>
<dbReference type="Proteomes" id="UP000232722">
    <property type="component" value="Unassembled WGS sequence"/>
</dbReference>
<evidence type="ECO:0000313" key="3">
    <source>
        <dbReference type="Proteomes" id="UP000232722"/>
    </source>
</evidence>
<keyword evidence="1" id="KW-1133">Transmembrane helix</keyword>
<keyword evidence="1" id="KW-0472">Membrane</keyword>
<organism evidence="2 3">
    <name type="scientific">Rhizophagus irregularis</name>
    <dbReference type="NCBI Taxonomy" id="588596"/>
    <lineage>
        <taxon>Eukaryota</taxon>
        <taxon>Fungi</taxon>
        <taxon>Fungi incertae sedis</taxon>
        <taxon>Mucoromycota</taxon>
        <taxon>Glomeromycotina</taxon>
        <taxon>Glomeromycetes</taxon>
        <taxon>Glomerales</taxon>
        <taxon>Glomeraceae</taxon>
        <taxon>Rhizophagus</taxon>
    </lineage>
</organism>
<evidence type="ECO:0000256" key="1">
    <source>
        <dbReference type="SAM" id="Phobius"/>
    </source>
</evidence>
<reference evidence="2 3" key="1">
    <citation type="submission" date="2016-04" db="EMBL/GenBank/DDBJ databases">
        <title>Genome analyses suggest a sexual origin of heterokaryosis in a supposedly ancient asexual fungus.</title>
        <authorList>
            <person name="Ropars J."/>
            <person name="Sedzielewska K."/>
            <person name="Noel J."/>
            <person name="Charron P."/>
            <person name="Farinelli L."/>
            <person name="Marton T."/>
            <person name="Kruger M."/>
            <person name="Pelin A."/>
            <person name="Brachmann A."/>
            <person name="Corradi N."/>
        </authorList>
    </citation>
    <scope>NUCLEOTIDE SEQUENCE [LARGE SCALE GENOMIC DNA]</scope>
    <source>
        <strain evidence="2 3">A5</strain>
    </source>
</reference>
<comment type="caution">
    <text evidence="2">The sequence shown here is derived from an EMBL/GenBank/DDBJ whole genome shotgun (WGS) entry which is preliminary data.</text>
</comment>
<feature type="transmembrane region" description="Helical" evidence="1">
    <location>
        <begin position="12"/>
        <end position="33"/>
    </location>
</feature>
<dbReference type="AlphaFoldDB" id="A0A2N0PVC3"/>
<evidence type="ECO:0000313" key="2">
    <source>
        <dbReference type="EMBL" id="PKC10716.1"/>
    </source>
</evidence>
<reference evidence="2 3" key="2">
    <citation type="submission" date="2017-09" db="EMBL/GenBank/DDBJ databases">
        <title>Extensive intraspecific genome diversity in a model arbuscular mycorrhizal fungus.</title>
        <authorList>
            <person name="Chen E.C."/>
            <person name="Morin E."/>
            <person name="Beaudet D."/>
            <person name="Noel J."/>
            <person name="Ndikumana S."/>
            <person name="Charron P."/>
            <person name="St-Onge C."/>
            <person name="Giorgi J."/>
            <person name="Grigoriev I.V."/>
            <person name="Roux C."/>
            <person name="Martin F.M."/>
            <person name="Corradi N."/>
        </authorList>
    </citation>
    <scope>NUCLEOTIDE SEQUENCE [LARGE SCALE GENOMIC DNA]</scope>
    <source>
        <strain evidence="2 3">A5</strain>
    </source>
</reference>
<proteinExistence type="predicted"/>
<protein>
    <submittedName>
        <fullName evidence="2">Uncharacterized protein</fullName>
    </submittedName>
</protein>
<keyword evidence="1" id="KW-0812">Transmembrane</keyword>
<gene>
    <name evidence="2" type="ORF">RhiirA5_134149</name>
</gene>
<sequence>MDLSNGKVRIRLLNTWVQTCPVILPSIAFPLIVRPDESSHHSITYPLCFYRVKRIIGELQLILF</sequence>
<dbReference type="EMBL" id="LLXJ01000360">
    <property type="protein sequence ID" value="PKC10716.1"/>
    <property type="molecule type" value="Genomic_DNA"/>
</dbReference>